<name>A0A3E2HHL6_SCYLI</name>
<proteinExistence type="inferred from homology"/>
<reference evidence="4 5" key="1">
    <citation type="submission" date="2018-05" db="EMBL/GenBank/DDBJ databases">
        <title>Draft genome sequence of Scytalidium lignicola DSM 105466, a ubiquitous saprotrophic fungus.</title>
        <authorList>
            <person name="Buettner E."/>
            <person name="Gebauer A.M."/>
            <person name="Hofrichter M."/>
            <person name="Liers C."/>
            <person name="Kellner H."/>
        </authorList>
    </citation>
    <scope>NUCLEOTIDE SEQUENCE [LARGE SCALE GENOMIC DNA]</scope>
    <source>
        <strain evidence="4 5">DSM 105466</strain>
    </source>
</reference>
<dbReference type="STRING" id="5539.A0A3E2HHL6"/>
<keyword evidence="5" id="KW-1185">Reference proteome</keyword>
<dbReference type="InterPro" id="IPR005814">
    <property type="entry name" value="Aminotrans_3"/>
</dbReference>
<gene>
    <name evidence="4" type="ORF">B7463_g3491</name>
</gene>
<dbReference type="PROSITE" id="PS00600">
    <property type="entry name" value="AA_TRANSFER_CLASS_3"/>
    <property type="match status" value="1"/>
</dbReference>
<evidence type="ECO:0000313" key="4">
    <source>
        <dbReference type="EMBL" id="RFU32815.1"/>
    </source>
</evidence>
<organism evidence="4 5">
    <name type="scientific">Scytalidium lignicola</name>
    <name type="common">Hyphomycete</name>
    <dbReference type="NCBI Taxonomy" id="5539"/>
    <lineage>
        <taxon>Eukaryota</taxon>
        <taxon>Fungi</taxon>
        <taxon>Dikarya</taxon>
        <taxon>Ascomycota</taxon>
        <taxon>Pezizomycotina</taxon>
        <taxon>Leotiomycetes</taxon>
        <taxon>Leotiomycetes incertae sedis</taxon>
        <taxon>Scytalidium</taxon>
    </lineage>
</organism>
<dbReference type="CDD" id="cd00610">
    <property type="entry name" value="OAT_like"/>
    <property type="match status" value="1"/>
</dbReference>
<dbReference type="Gene3D" id="3.90.1150.10">
    <property type="entry name" value="Aspartate Aminotransferase, domain 1"/>
    <property type="match status" value="1"/>
</dbReference>
<dbReference type="PANTHER" id="PTHR45688">
    <property type="match status" value="1"/>
</dbReference>
<evidence type="ECO:0000256" key="2">
    <source>
        <dbReference type="ARBA" id="ARBA00022898"/>
    </source>
</evidence>
<keyword evidence="2 3" id="KW-0663">Pyridoxal phosphate</keyword>
<dbReference type="PIRSF" id="PIRSF000521">
    <property type="entry name" value="Transaminase_4ab_Lys_Orn"/>
    <property type="match status" value="1"/>
</dbReference>
<dbReference type="GO" id="GO:0005739">
    <property type="term" value="C:mitochondrion"/>
    <property type="evidence" value="ECO:0007669"/>
    <property type="project" value="TreeGrafter"/>
</dbReference>
<dbReference type="PANTHER" id="PTHR45688:SF13">
    <property type="entry name" value="ALANINE--GLYOXYLATE AMINOTRANSFERASE 2-LIKE"/>
    <property type="match status" value="1"/>
</dbReference>
<dbReference type="SUPFAM" id="SSF53383">
    <property type="entry name" value="PLP-dependent transferases"/>
    <property type="match status" value="1"/>
</dbReference>
<dbReference type="AlphaFoldDB" id="A0A3E2HHL6"/>
<comment type="similarity">
    <text evidence="1 3">Belongs to the class-III pyridoxal-phosphate-dependent aminotransferase family.</text>
</comment>
<sequence length="441" mass="47460">MESKLDNESLYSAAKQNLLVFGSSFNPDVIIKTSGVYLYTASGKKILDWTSGQMSCLIGHGHPEIVQTVAEHAASLDHLYSGMLSPPVIRLAKKLTSVLPKGLDKALFLSTGGESNECAIKLAKMYTGKFEIVGLGASWHGVTSGANGAQYHAGRKGYGPAIPGMHMLPSPDSYRSIFRNPDGSYDWKTELDYGWSLIDKASVGSLAAVIMEPILSSGGIITLPKGYMAAMKEHCVKRNMLLIVDEAQTAMGRSGDLFAINHEGVVPDILNLSKTLGNGLPLSAVITSDEIAKVTEERNFMFYTTHANDPLPASVGLKVLEIVLRDDLVSRSRAMGEKLQAGLLRLMDQYGCIGDIRGRGLMAGVEIVSNRETKAPAIEFGRKLSSRMMDLGLSASISARTTFSGCIRIAPPLTITEEELEAGLAIFEEALRTTEGSMPLN</sequence>
<protein>
    <submittedName>
        <fullName evidence="4">Uncharacterized protein</fullName>
    </submittedName>
</protein>
<dbReference type="InterPro" id="IPR015422">
    <property type="entry name" value="PyrdxlP-dep_Trfase_small"/>
</dbReference>
<evidence type="ECO:0000256" key="3">
    <source>
        <dbReference type="RuleBase" id="RU003560"/>
    </source>
</evidence>
<evidence type="ECO:0000313" key="5">
    <source>
        <dbReference type="Proteomes" id="UP000258309"/>
    </source>
</evidence>
<dbReference type="OrthoDB" id="10261433at2759"/>
<feature type="non-terminal residue" evidence="4">
    <location>
        <position position="441"/>
    </location>
</feature>
<dbReference type="EMBL" id="NCSJ02000047">
    <property type="protein sequence ID" value="RFU32815.1"/>
    <property type="molecule type" value="Genomic_DNA"/>
</dbReference>
<dbReference type="InterPro" id="IPR015421">
    <property type="entry name" value="PyrdxlP-dep_Trfase_major"/>
</dbReference>
<dbReference type="Pfam" id="PF00202">
    <property type="entry name" value="Aminotran_3"/>
    <property type="match status" value="1"/>
</dbReference>
<dbReference type="OMA" id="GQMSCLL"/>
<feature type="non-terminal residue" evidence="4">
    <location>
        <position position="1"/>
    </location>
</feature>
<dbReference type="Proteomes" id="UP000258309">
    <property type="component" value="Unassembled WGS sequence"/>
</dbReference>
<accession>A0A3E2HHL6</accession>
<evidence type="ECO:0000256" key="1">
    <source>
        <dbReference type="ARBA" id="ARBA00008954"/>
    </source>
</evidence>
<comment type="caution">
    <text evidence="4">The sequence shown here is derived from an EMBL/GenBank/DDBJ whole genome shotgun (WGS) entry which is preliminary data.</text>
</comment>
<dbReference type="Gene3D" id="3.40.640.10">
    <property type="entry name" value="Type I PLP-dependent aspartate aminotransferase-like (Major domain)"/>
    <property type="match status" value="1"/>
</dbReference>
<dbReference type="GO" id="GO:0030170">
    <property type="term" value="F:pyridoxal phosphate binding"/>
    <property type="evidence" value="ECO:0007669"/>
    <property type="project" value="InterPro"/>
</dbReference>
<dbReference type="GO" id="GO:0008483">
    <property type="term" value="F:transaminase activity"/>
    <property type="evidence" value="ECO:0007669"/>
    <property type="project" value="InterPro"/>
</dbReference>
<dbReference type="InterPro" id="IPR015424">
    <property type="entry name" value="PyrdxlP-dep_Trfase"/>
</dbReference>
<dbReference type="InterPro" id="IPR049704">
    <property type="entry name" value="Aminotrans_3_PPA_site"/>
</dbReference>